<dbReference type="GO" id="GO:0003676">
    <property type="term" value="F:nucleic acid binding"/>
    <property type="evidence" value="ECO:0007669"/>
    <property type="project" value="InterPro"/>
</dbReference>
<evidence type="ECO:0000259" key="2">
    <source>
        <dbReference type="Pfam" id="PF13976"/>
    </source>
</evidence>
<dbReference type="SUPFAM" id="SSF57756">
    <property type="entry name" value="Retrovirus zinc finger-like domains"/>
    <property type="match status" value="1"/>
</dbReference>
<comment type="caution">
    <text evidence="3">The sequence shown here is derived from an EMBL/GenBank/DDBJ whole genome shotgun (WGS) entry which is preliminary data.</text>
</comment>
<name>A0A6L2L3D5_TANCI</name>
<keyword evidence="1" id="KW-0175">Coiled coil</keyword>
<dbReference type="Pfam" id="PF13976">
    <property type="entry name" value="gag_pre-integrs"/>
    <property type="match status" value="1"/>
</dbReference>
<dbReference type="InterPro" id="IPR036875">
    <property type="entry name" value="Znf_CCHC_sf"/>
</dbReference>
<dbReference type="GO" id="GO:0008270">
    <property type="term" value="F:zinc ion binding"/>
    <property type="evidence" value="ECO:0007669"/>
    <property type="project" value="InterPro"/>
</dbReference>
<gene>
    <name evidence="3" type="ORF">Tci_026733</name>
</gene>
<dbReference type="EMBL" id="BKCJ010003384">
    <property type="protein sequence ID" value="GEU54755.1"/>
    <property type="molecule type" value="Genomic_DNA"/>
</dbReference>
<feature type="domain" description="GAG-pre-integrase" evidence="2">
    <location>
        <begin position="739"/>
        <end position="812"/>
    </location>
</feature>
<feature type="coiled-coil region" evidence="1">
    <location>
        <begin position="424"/>
        <end position="465"/>
    </location>
</feature>
<feature type="coiled-coil region" evidence="1">
    <location>
        <begin position="76"/>
        <end position="106"/>
    </location>
</feature>
<evidence type="ECO:0000256" key="1">
    <source>
        <dbReference type="SAM" id="Coils"/>
    </source>
</evidence>
<dbReference type="InterPro" id="IPR025724">
    <property type="entry name" value="GAG-pre-integrase_dom"/>
</dbReference>
<organism evidence="3">
    <name type="scientific">Tanacetum cinerariifolium</name>
    <name type="common">Dalmatian daisy</name>
    <name type="synonym">Chrysanthemum cinerariifolium</name>
    <dbReference type="NCBI Taxonomy" id="118510"/>
    <lineage>
        <taxon>Eukaryota</taxon>
        <taxon>Viridiplantae</taxon>
        <taxon>Streptophyta</taxon>
        <taxon>Embryophyta</taxon>
        <taxon>Tracheophyta</taxon>
        <taxon>Spermatophyta</taxon>
        <taxon>Magnoliopsida</taxon>
        <taxon>eudicotyledons</taxon>
        <taxon>Gunneridae</taxon>
        <taxon>Pentapetalae</taxon>
        <taxon>asterids</taxon>
        <taxon>campanulids</taxon>
        <taxon>Asterales</taxon>
        <taxon>Asteraceae</taxon>
        <taxon>Asteroideae</taxon>
        <taxon>Anthemideae</taxon>
        <taxon>Anthemidinae</taxon>
        <taxon>Tanacetum</taxon>
    </lineage>
</organism>
<dbReference type="AlphaFoldDB" id="A0A6L2L3D5"/>
<sequence length="826" mass="93589">MTSMYGLCFFKGKHGMMIQVERKDRITVESKALILVKEPLQWNPGAEAVAALSNHNYHLPLKYKLKSGNMYYLVPKSSQERKIQALEQETQDLDVENKQKEMLKASYDITTPQELRDTTKEEHVTQKEGMELEIAETTKDDVGTSTGPITIEEKAKKKNDVKERSMLLMALPNEHLLTFNQYKDGKTLFATIKTRFGRNEATKKTQKTLLKQPYENFNATSTESLDSIFKRLHKLRNKSNLDTISLDDLYNNFKIVEQEVRGTTSSNTSNMAFVSSSSSNSTNEVPTVFGVSTASPQVSIANLSDATVYAFLANQPNWSQLVHEDLEQIHEDDLEEIDMKWQLALLSMRAKRFFQKTGKNMTINGSDTAGYDKAKVEYFNCHKMGHFAKECRVPKNQENRSRNQETTKQTVNMEDISSKAMVAINEADFEIVVLKSKLENISNEKDALQTKIEKFENASQSLNKLIGSQVTDNSKKGLGYVSYNVVPPPHTKSYGVKPIEAVTQKSSVKISAHVKENNGAPLIKDWKSDEEDEIESLLEKERKTVKSSVDKARCKYYKRERMVNGTNCSRVNHNANTVLKAMLTRTGLKPVNSVRLVNPKINFQRRAAYNNRNFFKKVNIGKKKVNTARLNSVVLKAVRENKGKAVKASACWVWRPIKLNSASSVLKKHIYIDARGRSKSLTDFKEFDGGYVAFGGGAKGGKITDNETIKNDTECFVLSHDFKVANKRHFLFKVPRKNNMYSVDMKNIVPKKDLTCLVAKATNDESMLWHRRLGLINFKNINQLVKDNLVRGLPSKGFENDQTCVACLKGKQHKVSFKSKIKNSIS</sequence>
<evidence type="ECO:0000313" key="3">
    <source>
        <dbReference type="EMBL" id="GEU54755.1"/>
    </source>
</evidence>
<accession>A0A6L2L3D5</accession>
<proteinExistence type="predicted"/>
<protein>
    <recommendedName>
        <fullName evidence="2">GAG-pre-integrase domain-containing protein</fullName>
    </recommendedName>
</protein>
<reference evidence="3" key="1">
    <citation type="journal article" date="2019" name="Sci. Rep.">
        <title>Draft genome of Tanacetum cinerariifolium, the natural source of mosquito coil.</title>
        <authorList>
            <person name="Yamashiro T."/>
            <person name="Shiraishi A."/>
            <person name="Satake H."/>
            <person name="Nakayama K."/>
        </authorList>
    </citation>
    <scope>NUCLEOTIDE SEQUENCE</scope>
</reference>